<feature type="compositionally biased region" description="Basic and acidic residues" evidence="1">
    <location>
        <begin position="123"/>
        <end position="139"/>
    </location>
</feature>
<protein>
    <submittedName>
        <fullName evidence="2">Uncharacterized protein</fullName>
    </submittedName>
</protein>
<accession>A0A2N3NDL2</accession>
<feature type="region of interest" description="Disordered" evidence="1">
    <location>
        <begin position="123"/>
        <end position="145"/>
    </location>
</feature>
<gene>
    <name evidence="2" type="ORF">jhhlp_002239</name>
</gene>
<keyword evidence="3" id="KW-1185">Reference proteome</keyword>
<comment type="caution">
    <text evidence="2">The sequence shown here is derived from an EMBL/GenBank/DDBJ whole genome shotgun (WGS) entry which is preliminary data.</text>
</comment>
<evidence type="ECO:0000256" key="1">
    <source>
        <dbReference type="SAM" id="MobiDB-lite"/>
    </source>
</evidence>
<evidence type="ECO:0000313" key="3">
    <source>
        <dbReference type="Proteomes" id="UP000233524"/>
    </source>
</evidence>
<sequence length="145" mass="15482">MADPTNPNPSPNVSLDTSGTPPTSAPSVPMSTDIAMTDADSQSNILEPASETPINRGDGDTSSSAFPSTRNINIRQYLNEKVCPSLTAGCKLLVQDPEHLPEDPLRILGEFFLERHAELVATQKGKELHNTTKGNDKPNGDVISS</sequence>
<name>A0A2N3NDL2_9PEZI</name>
<dbReference type="Gene3D" id="1.20.890.10">
    <property type="entry name" value="cAMP-dependent protein kinase regulatory subunit, dimerization-anchoring domain"/>
    <property type="match status" value="1"/>
</dbReference>
<feature type="compositionally biased region" description="Pro residues" evidence="1">
    <location>
        <begin position="1"/>
        <end position="10"/>
    </location>
</feature>
<dbReference type="OrthoDB" id="417678at2759"/>
<reference evidence="2 3" key="1">
    <citation type="journal article" date="2017" name="G3 (Bethesda)">
        <title>First Draft Genome Sequence of the Pathogenic Fungus Lomentospora prolificans (Formerly Scedosporium prolificans).</title>
        <authorList>
            <person name="Luo R."/>
            <person name="Zimin A."/>
            <person name="Workman R."/>
            <person name="Fan Y."/>
            <person name="Pertea G."/>
            <person name="Grossman N."/>
            <person name="Wear M.P."/>
            <person name="Jia B."/>
            <person name="Miller H."/>
            <person name="Casadevall A."/>
            <person name="Timp W."/>
            <person name="Zhang S.X."/>
            <person name="Salzberg S.L."/>
        </authorList>
    </citation>
    <scope>NUCLEOTIDE SEQUENCE [LARGE SCALE GENOMIC DNA]</scope>
    <source>
        <strain evidence="2 3">JHH-5317</strain>
    </source>
</reference>
<dbReference type="FunCoup" id="A0A2N3NDL2">
    <property type="interactions" value="92"/>
</dbReference>
<dbReference type="AlphaFoldDB" id="A0A2N3NDL2"/>
<dbReference type="STRING" id="41688.A0A2N3NDL2"/>
<organism evidence="2 3">
    <name type="scientific">Lomentospora prolificans</name>
    <dbReference type="NCBI Taxonomy" id="41688"/>
    <lineage>
        <taxon>Eukaryota</taxon>
        <taxon>Fungi</taxon>
        <taxon>Dikarya</taxon>
        <taxon>Ascomycota</taxon>
        <taxon>Pezizomycotina</taxon>
        <taxon>Sordariomycetes</taxon>
        <taxon>Hypocreomycetidae</taxon>
        <taxon>Microascales</taxon>
        <taxon>Microascaceae</taxon>
        <taxon>Lomentospora</taxon>
    </lineage>
</organism>
<dbReference type="VEuPathDB" id="FungiDB:jhhlp_002239"/>
<proteinExistence type="predicted"/>
<dbReference type="InParanoid" id="A0A2N3NDL2"/>
<dbReference type="Proteomes" id="UP000233524">
    <property type="component" value="Unassembled WGS sequence"/>
</dbReference>
<feature type="region of interest" description="Disordered" evidence="1">
    <location>
        <begin position="1"/>
        <end position="68"/>
    </location>
</feature>
<evidence type="ECO:0000313" key="2">
    <source>
        <dbReference type="EMBL" id="PKS10487.1"/>
    </source>
</evidence>
<dbReference type="EMBL" id="NLAX01000008">
    <property type="protein sequence ID" value="PKS10487.1"/>
    <property type="molecule type" value="Genomic_DNA"/>
</dbReference>
<feature type="compositionally biased region" description="Polar residues" evidence="1">
    <location>
        <begin position="11"/>
        <end position="30"/>
    </location>
</feature>